<proteinExistence type="predicted"/>
<dbReference type="Pfam" id="PF03699">
    <property type="entry name" value="UPF0182"/>
    <property type="match status" value="1"/>
</dbReference>
<feature type="transmembrane region" description="Helical" evidence="5">
    <location>
        <begin position="197"/>
        <end position="222"/>
    </location>
</feature>
<feature type="transmembrane region" description="Helical" evidence="5">
    <location>
        <begin position="81"/>
        <end position="101"/>
    </location>
</feature>
<evidence type="ECO:0000256" key="3">
    <source>
        <dbReference type="ARBA" id="ARBA00022989"/>
    </source>
</evidence>
<dbReference type="PANTHER" id="PTHR39344:SF1">
    <property type="entry name" value="UPF0182 PROTEIN SLL1060"/>
    <property type="match status" value="1"/>
</dbReference>
<dbReference type="Proteomes" id="UP000229901">
    <property type="component" value="Unassembled WGS sequence"/>
</dbReference>
<evidence type="ECO:0000313" key="7">
    <source>
        <dbReference type="Proteomes" id="UP000229901"/>
    </source>
</evidence>
<dbReference type="PANTHER" id="PTHR39344">
    <property type="entry name" value="UPF0182 PROTEIN SLL1060"/>
    <property type="match status" value="1"/>
</dbReference>
<evidence type="ECO:0000256" key="4">
    <source>
        <dbReference type="ARBA" id="ARBA00023136"/>
    </source>
</evidence>
<keyword evidence="4 5" id="KW-0472">Membrane</keyword>
<evidence type="ECO:0000256" key="1">
    <source>
        <dbReference type="ARBA" id="ARBA00022475"/>
    </source>
</evidence>
<evidence type="ECO:0000256" key="2">
    <source>
        <dbReference type="ARBA" id="ARBA00022692"/>
    </source>
</evidence>
<organism evidence="6 7">
    <name type="scientific">Candidatus Falkowbacteria bacterium CG10_big_fil_rev_8_21_14_0_10_39_11</name>
    <dbReference type="NCBI Taxonomy" id="1974565"/>
    <lineage>
        <taxon>Bacteria</taxon>
        <taxon>Candidatus Falkowiibacteriota</taxon>
    </lineage>
</organism>
<gene>
    <name evidence="6" type="ORF">COT97_00570</name>
</gene>
<reference evidence="7" key="1">
    <citation type="submission" date="2017-09" db="EMBL/GenBank/DDBJ databases">
        <title>Depth-based differentiation of microbial function through sediment-hosted aquifers and enrichment of novel symbionts in the deep terrestrial subsurface.</title>
        <authorList>
            <person name="Probst A.J."/>
            <person name="Ladd B."/>
            <person name="Jarett J.K."/>
            <person name="Geller-Mcgrath D.E."/>
            <person name="Sieber C.M.K."/>
            <person name="Emerson J.B."/>
            <person name="Anantharaman K."/>
            <person name="Thomas B.C."/>
            <person name="Malmstrom R."/>
            <person name="Stieglmeier M."/>
            <person name="Klingl A."/>
            <person name="Woyke T."/>
            <person name="Ryan C.M."/>
            <person name="Banfield J.F."/>
        </authorList>
    </citation>
    <scope>NUCLEOTIDE SEQUENCE [LARGE SCALE GENOMIC DNA]</scope>
</reference>
<dbReference type="EMBL" id="PFAP01000003">
    <property type="protein sequence ID" value="PIR94524.1"/>
    <property type="molecule type" value="Genomic_DNA"/>
</dbReference>
<protein>
    <submittedName>
        <fullName evidence="6">Uncharacterized protein</fullName>
    </submittedName>
</protein>
<keyword evidence="2 5" id="KW-0812">Transmembrane</keyword>
<feature type="transmembrane region" description="Helical" evidence="5">
    <location>
        <begin position="287"/>
        <end position="308"/>
    </location>
</feature>
<sequence length="505" mass="58382">MLGFLVVLFYLSFFIPLVVKSIKQYRNRDNEKNYQNRWRSAIVVAIVGPVLLSAVLYSFGVYTDFLWFDNLSFGSIFWTNFWTKLIFGLSGTAIAFVVFFLSTSWIGRTRQPIPATWPSKNRGRFYDYFDWRKFFPVMNWGRVILITIASVGFGFWSSSFWQSYLLFSHQSTVGVSDPIFGMDLSFYLFSYDFYGKILTWVAMLLMFNLVFTGIWTAIIHHLTKTTQEREVFGTVRDQLSKRVVVLISLLALPVILHFILKIFGLMYSESGAVFGAGWVDIHVRYPAHVVLAVGTLVLAAFLILLSFRPNIKFKYLVIAVSSYAGALLLGLLIVPLIFQAVLVSPSELQTEKEYIEYNIKYTRQAFSLDQIEEHKLPVVNDLSYERLADFSSTLDNVRLWDWKALLASYRQLQEIRYYYEFGDVDVDRYTIFGGQYRQVMLAARELPVSQLDEQSQTWENQHLRYTHGYGVCLNGVNEFDSEGLPKMLIKDIPPVVGPPELRIDR</sequence>
<dbReference type="InterPro" id="IPR005372">
    <property type="entry name" value="UPF0182"/>
</dbReference>
<dbReference type="AlphaFoldDB" id="A0A2H0V5Z1"/>
<feature type="transmembrane region" description="Helical" evidence="5">
    <location>
        <begin position="42"/>
        <end position="61"/>
    </location>
</feature>
<keyword evidence="3 5" id="KW-1133">Transmembrane helix</keyword>
<comment type="caution">
    <text evidence="6">The sequence shown here is derived from an EMBL/GenBank/DDBJ whole genome shotgun (WGS) entry which is preliminary data.</text>
</comment>
<dbReference type="GO" id="GO:0005576">
    <property type="term" value="C:extracellular region"/>
    <property type="evidence" value="ECO:0007669"/>
    <property type="project" value="TreeGrafter"/>
</dbReference>
<dbReference type="GO" id="GO:0016020">
    <property type="term" value="C:membrane"/>
    <property type="evidence" value="ECO:0007669"/>
    <property type="project" value="InterPro"/>
</dbReference>
<evidence type="ECO:0000256" key="5">
    <source>
        <dbReference type="SAM" id="Phobius"/>
    </source>
</evidence>
<feature type="transmembrane region" description="Helical" evidence="5">
    <location>
        <begin position="315"/>
        <end position="338"/>
    </location>
</feature>
<feature type="transmembrane region" description="Helical" evidence="5">
    <location>
        <begin position="243"/>
        <end position="267"/>
    </location>
</feature>
<keyword evidence="1" id="KW-1003">Cell membrane</keyword>
<name>A0A2H0V5Z1_9BACT</name>
<feature type="transmembrane region" description="Helical" evidence="5">
    <location>
        <begin position="6"/>
        <end position="22"/>
    </location>
</feature>
<evidence type="ECO:0000313" key="6">
    <source>
        <dbReference type="EMBL" id="PIR94524.1"/>
    </source>
</evidence>
<feature type="non-terminal residue" evidence="6">
    <location>
        <position position="505"/>
    </location>
</feature>
<accession>A0A2H0V5Z1</accession>
<feature type="transmembrane region" description="Helical" evidence="5">
    <location>
        <begin position="140"/>
        <end position="161"/>
    </location>
</feature>